<evidence type="ECO:0008006" key="2">
    <source>
        <dbReference type="Google" id="ProtNLM"/>
    </source>
</evidence>
<proteinExistence type="predicted"/>
<dbReference type="Gene3D" id="1.10.510.10">
    <property type="entry name" value="Transferase(Phosphotransferase) domain 1"/>
    <property type="match status" value="1"/>
</dbReference>
<accession>A0A0F8YU74</accession>
<dbReference type="Gene3D" id="3.30.43.10">
    <property type="entry name" value="Uridine Diphospho-n-acetylenolpyruvylglucosamine Reductase, domain 2"/>
    <property type="match status" value="1"/>
</dbReference>
<comment type="caution">
    <text evidence="1">The sequence shown here is derived from an EMBL/GenBank/DDBJ whole genome shotgun (WGS) entry which is preliminary data.</text>
</comment>
<evidence type="ECO:0000313" key="1">
    <source>
        <dbReference type="EMBL" id="KKK51536.1"/>
    </source>
</evidence>
<name>A0A0F8YU74_9ZZZZ</name>
<dbReference type="InterPro" id="IPR016167">
    <property type="entry name" value="FAD-bd_PCMH_sub1"/>
</dbReference>
<feature type="non-terminal residue" evidence="1">
    <location>
        <position position="157"/>
    </location>
</feature>
<reference evidence="1" key="1">
    <citation type="journal article" date="2015" name="Nature">
        <title>Complex archaea that bridge the gap between prokaryotes and eukaryotes.</title>
        <authorList>
            <person name="Spang A."/>
            <person name="Saw J.H."/>
            <person name="Jorgensen S.L."/>
            <person name="Zaremba-Niedzwiedzka K."/>
            <person name="Martijn J."/>
            <person name="Lind A.E."/>
            <person name="van Eijk R."/>
            <person name="Schleper C."/>
            <person name="Guy L."/>
            <person name="Ettema T.J."/>
        </authorList>
    </citation>
    <scope>NUCLEOTIDE SEQUENCE</scope>
</reference>
<dbReference type="EMBL" id="LAZR01067466">
    <property type="protein sequence ID" value="KKK51536.1"/>
    <property type="molecule type" value="Genomic_DNA"/>
</dbReference>
<sequence length="157" mass="17570">MPIEDSSFKKLQGIVGHTHCSRKKEDLVCYAYDATGHAYMPDAVLFPQNTNEVSRILKTAKDSTGVWHLFNETAFLAMMAKSGYVPKLLDYIGTEGAPTSIFLEDLGDTEPVTDNDVVLTHAIHLLSWLRTSRVRHGDLTAPNMIIRNDKPYVIDFS</sequence>
<dbReference type="InterPro" id="IPR011009">
    <property type="entry name" value="Kinase-like_dom_sf"/>
</dbReference>
<dbReference type="SUPFAM" id="SSF56112">
    <property type="entry name" value="Protein kinase-like (PK-like)"/>
    <property type="match status" value="1"/>
</dbReference>
<dbReference type="AlphaFoldDB" id="A0A0F8YU74"/>
<gene>
    <name evidence="1" type="ORF">LCGC14_3113970</name>
</gene>
<protein>
    <recommendedName>
        <fullName evidence="2">Protein kinase domain-containing protein</fullName>
    </recommendedName>
</protein>
<dbReference type="InterPro" id="IPR036318">
    <property type="entry name" value="FAD-bd_PCMH-like_sf"/>
</dbReference>
<organism evidence="1">
    <name type="scientific">marine sediment metagenome</name>
    <dbReference type="NCBI Taxonomy" id="412755"/>
    <lineage>
        <taxon>unclassified sequences</taxon>
        <taxon>metagenomes</taxon>
        <taxon>ecological metagenomes</taxon>
    </lineage>
</organism>
<dbReference type="SUPFAM" id="SSF56176">
    <property type="entry name" value="FAD-binding/transporter-associated domain-like"/>
    <property type="match status" value="1"/>
</dbReference>
<dbReference type="GO" id="GO:0050660">
    <property type="term" value="F:flavin adenine dinucleotide binding"/>
    <property type="evidence" value="ECO:0007669"/>
    <property type="project" value="InterPro"/>
</dbReference>